<dbReference type="SUPFAM" id="SSF47473">
    <property type="entry name" value="EF-hand"/>
    <property type="match status" value="1"/>
</dbReference>
<dbReference type="AlphaFoldDB" id="A0A8B7ZH87"/>
<dbReference type="SMART" id="SM00054">
    <property type="entry name" value="EFh"/>
    <property type="match status" value="2"/>
</dbReference>
<feature type="compositionally biased region" description="Basic and acidic residues" evidence="2">
    <location>
        <begin position="379"/>
        <end position="393"/>
    </location>
</feature>
<dbReference type="PROSITE" id="PS50222">
    <property type="entry name" value="EF_HAND_2"/>
    <property type="match status" value="1"/>
</dbReference>
<feature type="compositionally biased region" description="Low complexity" evidence="2">
    <location>
        <begin position="337"/>
        <end position="349"/>
    </location>
</feature>
<organism evidence="4 5">
    <name type="scientific">Acanthaster planci</name>
    <name type="common">Crown-of-thorns starfish</name>
    <dbReference type="NCBI Taxonomy" id="133434"/>
    <lineage>
        <taxon>Eukaryota</taxon>
        <taxon>Metazoa</taxon>
        <taxon>Echinodermata</taxon>
        <taxon>Eleutherozoa</taxon>
        <taxon>Asterozoa</taxon>
        <taxon>Asteroidea</taxon>
        <taxon>Valvatacea</taxon>
        <taxon>Valvatida</taxon>
        <taxon>Acanthasteridae</taxon>
        <taxon>Acanthaster</taxon>
    </lineage>
</organism>
<dbReference type="InterPro" id="IPR011992">
    <property type="entry name" value="EF-hand-dom_pair"/>
</dbReference>
<dbReference type="Gene3D" id="1.10.238.10">
    <property type="entry name" value="EF-hand"/>
    <property type="match status" value="1"/>
</dbReference>
<feature type="compositionally biased region" description="Basic and acidic residues" evidence="2">
    <location>
        <begin position="432"/>
        <end position="446"/>
    </location>
</feature>
<evidence type="ECO:0000313" key="5">
    <source>
        <dbReference type="RefSeq" id="XP_022104949.1"/>
    </source>
</evidence>
<dbReference type="GO" id="GO:0005509">
    <property type="term" value="F:calcium ion binding"/>
    <property type="evidence" value="ECO:0007669"/>
    <property type="project" value="InterPro"/>
</dbReference>
<feature type="compositionally biased region" description="Polar residues" evidence="2">
    <location>
        <begin position="465"/>
        <end position="478"/>
    </location>
</feature>
<dbReference type="OrthoDB" id="10007716at2759"/>
<evidence type="ECO:0000313" key="4">
    <source>
        <dbReference type="Proteomes" id="UP000694845"/>
    </source>
</evidence>
<reference evidence="5" key="1">
    <citation type="submission" date="2025-08" db="UniProtKB">
        <authorList>
            <consortium name="RefSeq"/>
        </authorList>
    </citation>
    <scope>IDENTIFICATION</scope>
</reference>
<keyword evidence="4" id="KW-1185">Reference proteome</keyword>
<feature type="domain" description="EF-hand" evidence="3">
    <location>
        <begin position="489"/>
        <end position="524"/>
    </location>
</feature>
<keyword evidence="1" id="KW-0106">Calcium</keyword>
<dbReference type="PROSITE" id="PS00018">
    <property type="entry name" value="EF_HAND_1"/>
    <property type="match status" value="1"/>
</dbReference>
<dbReference type="KEGG" id="aplc:110986928"/>
<gene>
    <name evidence="5" type="primary">LOC110986928</name>
</gene>
<feature type="region of interest" description="Disordered" evidence="2">
    <location>
        <begin position="295"/>
        <end position="478"/>
    </location>
</feature>
<evidence type="ECO:0000256" key="2">
    <source>
        <dbReference type="SAM" id="MobiDB-lite"/>
    </source>
</evidence>
<evidence type="ECO:0000259" key="3">
    <source>
        <dbReference type="PROSITE" id="PS50222"/>
    </source>
</evidence>
<dbReference type="InterPro" id="IPR018247">
    <property type="entry name" value="EF_Hand_1_Ca_BS"/>
</dbReference>
<name>A0A8B7ZH87_ACAPL</name>
<evidence type="ECO:0000256" key="1">
    <source>
        <dbReference type="ARBA" id="ARBA00022837"/>
    </source>
</evidence>
<dbReference type="OMA" id="GFMSYIP"/>
<dbReference type="CDD" id="cd00051">
    <property type="entry name" value="EFh"/>
    <property type="match status" value="1"/>
</dbReference>
<dbReference type="InterPro" id="IPR002048">
    <property type="entry name" value="EF_hand_dom"/>
</dbReference>
<protein>
    <submittedName>
        <fullName evidence="5">Uncharacterized protein LOC110986928 isoform X1</fullName>
    </submittedName>
</protein>
<feature type="compositionally biased region" description="Acidic residues" evidence="2">
    <location>
        <begin position="407"/>
        <end position="418"/>
    </location>
</feature>
<dbReference type="GeneID" id="110986928"/>
<accession>A0A8B7ZH87</accession>
<sequence>MALPDPNKQTFPFIQNPTQFLASPNCPTPTKTNDSSAVSLKHSAIQLPALVHSGEGDSSKEVAQQHTTTVSLPKVKKTFPLKKTEPSQMRGTRIPENFREVAVEPMPYQCQFFRSTTKIKSVPVTKRHRDMFSAAARSKPGPLAKTKHMSFYTKPFLWQAKEKISNPIEMENLPSRFLEEEENLREVRGQKRKYSIPSHRQGYNDLYVGGNPSHMAEKFDYKTEADNLRHMVLPDNAQELYMGRGIKLPETHSLNRRRKDWRDKIDAEYALPNSAPAEVSEPSVTTAATMSTVATVDSAPAGRAEAQPTTKSRYTLSHPLPRVTRSHSISHHDADSRSSVASERSGASSRKPERRKSHPTDGARRNSVASRKGSIAGKAPKDQPRHEEAKVKDQPAQPEEAASAAGEEVDMEREEEGAGDASTAVEVQTIPEESKDEVVEDNRPDSEMEMEAVEEDPSRLGVHPGSSSPKGASPNPLTSIDITLHISASQKDELSERFKKLDSNKDGHITFQELSGVLPESLTKSQRKFIKEFIRVYEAVSSSTFFGLEEFVGVTCLAEMLTKLPEPVKDSYDAIDFAAIQQSIMQFVMMFSSVDRQQTGAISIPSLLEVVSMATDRDLVSDQNQTGQILTAVGKNLTSTIDKVEFLAFLPYFLQLR</sequence>
<dbReference type="Proteomes" id="UP000694845">
    <property type="component" value="Unplaced"/>
</dbReference>
<dbReference type="RefSeq" id="XP_022104949.1">
    <property type="nucleotide sequence ID" value="XM_022249257.1"/>
</dbReference>
<proteinExistence type="predicted"/>